<dbReference type="EMBL" id="CP044016">
    <property type="protein sequence ID" value="QES89298.1"/>
    <property type="molecule type" value="Genomic_DNA"/>
</dbReference>
<organism evidence="2 3">
    <name type="scientific">Rhizosphaericola mali</name>
    <dbReference type="NCBI Taxonomy" id="2545455"/>
    <lineage>
        <taxon>Bacteria</taxon>
        <taxon>Pseudomonadati</taxon>
        <taxon>Bacteroidota</taxon>
        <taxon>Chitinophagia</taxon>
        <taxon>Chitinophagales</taxon>
        <taxon>Chitinophagaceae</taxon>
        <taxon>Rhizosphaericola</taxon>
    </lineage>
</organism>
<dbReference type="AlphaFoldDB" id="A0A5P2G3J1"/>
<dbReference type="Proteomes" id="UP000292424">
    <property type="component" value="Chromosome"/>
</dbReference>
<accession>A0A5P2G3J1</accession>
<protein>
    <recommendedName>
        <fullName evidence="1">5'-Nucleotidase C-terminal domain-containing protein</fullName>
    </recommendedName>
</protein>
<reference evidence="2 3" key="1">
    <citation type="submission" date="2019-09" db="EMBL/GenBank/DDBJ databases">
        <title>Complete genome sequence of Arachidicoccus sp. B3-10 isolated from apple orchard soil.</title>
        <authorList>
            <person name="Kim H.S."/>
            <person name="Han K.-I."/>
            <person name="Suh M.K."/>
            <person name="Lee K.C."/>
            <person name="Eom M.K."/>
            <person name="Kim J.-S."/>
            <person name="Kang S.W."/>
            <person name="Sin Y."/>
            <person name="Lee J.-S."/>
        </authorList>
    </citation>
    <scope>NUCLEOTIDE SEQUENCE [LARGE SCALE GENOMIC DNA]</scope>
    <source>
        <strain evidence="2 3">B3-10</strain>
    </source>
</reference>
<evidence type="ECO:0000313" key="3">
    <source>
        <dbReference type="Proteomes" id="UP000292424"/>
    </source>
</evidence>
<keyword evidence="3" id="KW-1185">Reference proteome</keyword>
<dbReference type="KEGG" id="arac:E0W69_011700"/>
<dbReference type="InterPro" id="IPR008334">
    <property type="entry name" value="5'-Nucleotdase_C"/>
</dbReference>
<dbReference type="GO" id="GO:0016787">
    <property type="term" value="F:hydrolase activity"/>
    <property type="evidence" value="ECO:0007669"/>
    <property type="project" value="InterPro"/>
</dbReference>
<proteinExistence type="predicted"/>
<feature type="domain" description="5'-Nucleotidase C-terminal" evidence="1">
    <location>
        <begin position="37"/>
        <end position="119"/>
    </location>
</feature>
<dbReference type="Pfam" id="PF02872">
    <property type="entry name" value="5_nucleotid_C"/>
    <property type="match status" value="1"/>
</dbReference>
<gene>
    <name evidence="2" type="ORF">E0W69_011700</name>
</gene>
<dbReference type="Gene3D" id="3.90.780.10">
    <property type="entry name" value="5'-Nucleotidase, C-terminal domain"/>
    <property type="match status" value="1"/>
</dbReference>
<dbReference type="OrthoDB" id="4762412at2"/>
<dbReference type="InterPro" id="IPR036907">
    <property type="entry name" value="5'-Nucleotdase_C_sf"/>
</dbReference>
<sequence>MYDLFAQKIVPKKKIDSHDLNDTIRIKPIGFSNRIFKNQFPSGELGNLIADAVKNEIEISLKKRLDFVYIPRTAIRSNLPKGNVGVEDIDNILPFNDSLAIIEVLGTDLNKLMNVIAQKGGGAISGGHFKIKSMHAEDIDVDGDSIHLNNQYSIATLLRNVKGRENCSMLIAYPYKIFEITLTSLLIKYIEKITYDSRPISPSYEHRISYKND</sequence>
<evidence type="ECO:0000313" key="2">
    <source>
        <dbReference type="EMBL" id="QES89298.1"/>
    </source>
</evidence>
<name>A0A5P2G3J1_9BACT</name>
<evidence type="ECO:0000259" key="1">
    <source>
        <dbReference type="Pfam" id="PF02872"/>
    </source>
</evidence>
<dbReference type="RefSeq" id="WP_131330244.1">
    <property type="nucleotide sequence ID" value="NZ_CP044016.1"/>
</dbReference>
<dbReference type="SUPFAM" id="SSF55816">
    <property type="entry name" value="5'-nucleotidase (syn. UDP-sugar hydrolase), C-terminal domain"/>
    <property type="match status" value="1"/>
</dbReference>
<dbReference type="GO" id="GO:0009166">
    <property type="term" value="P:nucleotide catabolic process"/>
    <property type="evidence" value="ECO:0007669"/>
    <property type="project" value="InterPro"/>
</dbReference>